<dbReference type="PROSITE" id="PS50887">
    <property type="entry name" value="GGDEF"/>
    <property type="match status" value="1"/>
</dbReference>
<dbReference type="InterPro" id="IPR029787">
    <property type="entry name" value="Nucleotide_cyclase"/>
</dbReference>
<evidence type="ECO:0000256" key="2">
    <source>
        <dbReference type="ARBA" id="ARBA00034247"/>
    </source>
</evidence>
<dbReference type="Gene3D" id="3.30.70.270">
    <property type="match status" value="1"/>
</dbReference>
<evidence type="ECO:0000256" key="1">
    <source>
        <dbReference type="ARBA" id="ARBA00012528"/>
    </source>
</evidence>
<sequence length="355" mass="38729">MFNLAEERPFHLQINIAAAISVVILLFGRLLQPETGGFGSPSHLASVGLLCICWAVLVRTRRDVTFRIFGLLGIVVCAIAFRMLLSKLAPHGDYWRFLVFALILVHGAVLFSRIRDYVVVAMLSGAISFAGLGSDYFAAAGYPEFVIATAAASVIGVMLNIIVMSSYKRLYEAKEGYRLLSSTDPLTRLLNRRAFMARFAELRIEDSALPLHLAMIDLDHFKQINDTHGHERGDSVLLAVADCLQRHVPGMAGRLGGEEFAILFSEGSRSEALQRLDTLLTEVRMLDIDGVSLTFSAGLVTAGAEEEAGLALARADAALYQAKAAGRNRIVSADVAPVSRDDNVRPFPRQRVPAE</sequence>
<dbReference type="InterPro" id="IPR000160">
    <property type="entry name" value="GGDEF_dom"/>
</dbReference>
<evidence type="ECO:0000313" key="5">
    <source>
        <dbReference type="EMBL" id="MDQ0422599.1"/>
    </source>
</evidence>
<feature type="transmembrane region" description="Helical" evidence="3">
    <location>
        <begin position="145"/>
        <end position="164"/>
    </location>
</feature>
<keyword evidence="3" id="KW-1133">Transmembrane helix</keyword>
<dbReference type="PANTHER" id="PTHR45138">
    <property type="entry name" value="REGULATORY COMPONENTS OF SENSORY TRANSDUCTION SYSTEM"/>
    <property type="match status" value="1"/>
</dbReference>
<dbReference type="Proteomes" id="UP001238496">
    <property type="component" value="Unassembled WGS sequence"/>
</dbReference>
<feature type="transmembrane region" description="Helical" evidence="3">
    <location>
        <begin position="12"/>
        <end position="32"/>
    </location>
</feature>
<dbReference type="NCBIfam" id="TIGR00254">
    <property type="entry name" value="GGDEF"/>
    <property type="match status" value="1"/>
</dbReference>
<feature type="transmembrane region" description="Helical" evidence="3">
    <location>
        <begin position="64"/>
        <end position="82"/>
    </location>
</feature>
<dbReference type="SMART" id="SM00267">
    <property type="entry name" value="GGDEF"/>
    <property type="match status" value="1"/>
</dbReference>
<dbReference type="PANTHER" id="PTHR45138:SF9">
    <property type="entry name" value="DIGUANYLATE CYCLASE DGCM-RELATED"/>
    <property type="match status" value="1"/>
</dbReference>
<keyword evidence="3" id="KW-0472">Membrane</keyword>
<feature type="domain" description="GGDEF" evidence="4">
    <location>
        <begin position="209"/>
        <end position="335"/>
    </location>
</feature>
<organism evidence="5 6">
    <name type="scientific">Peteryoungia aggregata LMG 23059</name>
    <dbReference type="NCBI Taxonomy" id="1368425"/>
    <lineage>
        <taxon>Bacteria</taxon>
        <taxon>Pseudomonadati</taxon>
        <taxon>Pseudomonadota</taxon>
        <taxon>Alphaproteobacteria</taxon>
        <taxon>Hyphomicrobiales</taxon>
        <taxon>Rhizobiaceae</taxon>
        <taxon>Peteryoungia</taxon>
    </lineage>
</organism>
<dbReference type="SUPFAM" id="SSF55073">
    <property type="entry name" value="Nucleotide cyclase"/>
    <property type="match status" value="1"/>
</dbReference>
<dbReference type="InterPro" id="IPR043128">
    <property type="entry name" value="Rev_trsase/Diguanyl_cyclase"/>
</dbReference>
<evidence type="ECO:0000259" key="4">
    <source>
        <dbReference type="PROSITE" id="PS50887"/>
    </source>
</evidence>
<dbReference type="CDD" id="cd01949">
    <property type="entry name" value="GGDEF"/>
    <property type="match status" value="1"/>
</dbReference>
<comment type="catalytic activity">
    <reaction evidence="2">
        <text>2 GTP = 3',3'-c-di-GMP + 2 diphosphate</text>
        <dbReference type="Rhea" id="RHEA:24898"/>
        <dbReference type="ChEBI" id="CHEBI:33019"/>
        <dbReference type="ChEBI" id="CHEBI:37565"/>
        <dbReference type="ChEBI" id="CHEBI:58805"/>
        <dbReference type="EC" id="2.7.7.65"/>
    </reaction>
</comment>
<dbReference type="InterPro" id="IPR050469">
    <property type="entry name" value="Diguanylate_Cyclase"/>
</dbReference>
<keyword evidence="3" id="KW-0812">Transmembrane</keyword>
<feature type="transmembrane region" description="Helical" evidence="3">
    <location>
        <begin position="38"/>
        <end position="57"/>
    </location>
</feature>
<accession>A0ABU0GB71</accession>
<name>A0ABU0GB71_9HYPH</name>
<feature type="transmembrane region" description="Helical" evidence="3">
    <location>
        <begin position="94"/>
        <end position="111"/>
    </location>
</feature>
<keyword evidence="6" id="KW-1185">Reference proteome</keyword>
<dbReference type="EMBL" id="JAUSUW010000011">
    <property type="protein sequence ID" value="MDQ0422599.1"/>
    <property type="molecule type" value="Genomic_DNA"/>
</dbReference>
<reference evidence="5 6" key="1">
    <citation type="submission" date="2023-07" db="EMBL/GenBank/DDBJ databases">
        <title>Genomic Encyclopedia of Type Strains, Phase IV (KMG-IV): sequencing the most valuable type-strain genomes for metagenomic binning, comparative biology and taxonomic classification.</title>
        <authorList>
            <person name="Goeker M."/>
        </authorList>
    </citation>
    <scope>NUCLEOTIDE SEQUENCE [LARGE SCALE GENOMIC DNA]</scope>
    <source>
        <strain evidence="5 6">DSM 1111</strain>
    </source>
</reference>
<proteinExistence type="predicted"/>
<evidence type="ECO:0000313" key="6">
    <source>
        <dbReference type="Proteomes" id="UP001238496"/>
    </source>
</evidence>
<protein>
    <recommendedName>
        <fullName evidence="1">diguanylate cyclase</fullName>
        <ecNumber evidence="1">2.7.7.65</ecNumber>
    </recommendedName>
</protein>
<gene>
    <name evidence="5" type="ORF">J2045_003647</name>
</gene>
<comment type="caution">
    <text evidence="5">The sequence shown here is derived from an EMBL/GenBank/DDBJ whole genome shotgun (WGS) entry which is preliminary data.</text>
</comment>
<dbReference type="RefSeq" id="WP_307375316.1">
    <property type="nucleotide sequence ID" value="NZ_JAUSUW010000011.1"/>
</dbReference>
<dbReference type="EC" id="2.7.7.65" evidence="1"/>
<evidence type="ECO:0000256" key="3">
    <source>
        <dbReference type="SAM" id="Phobius"/>
    </source>
</evidence>
<feature type="transmembrane region" description="Helical" evidence="3">
    <location>
        <begin position="118"/>
        <end position="139"/>
    </location>
</feature>
<dbReference type="Pfam" id="PF00990">
    <property type="entry name" value="GGDEF"/>
    <property type="match status" value="1"/>
</dbReference>